<name>A0A1L9TCB9_9EURO</name>
<protein>
    <submittedName>
        <fullName evidence="1">Uncharacterized protein</fullName>
    </submittedName>
</protein>
<gene>
    <name evidence="1" type="ORF">ASPSYDRAFT_47376</name>
</gene>
<dbReference type="EMBL" id="KV878589">
    <property type="protein sequence ID" value="OJJ57078.1"/>
    <property type="molecule type" value="Genomic_DNA"/>
</dbReference>
<dbReference type="GeneID" id="63763487"/>
<reference evidence="2" key="1">
    <citation type="journal article" date="2017" name="Genome Biol.">
        <title>Comparative genomics reveals high biological diversity and specific adaptations in the industrially and medically important fungal genus Aspergillus.</title>
        <authorList>
            <person name="de Vries R.P."/>
            <person name="Riley R."/>
            <person name="Wiebenga A."/>
            <person name="Aguilar-Osorio G."/>
            <person name="Amillis S."/>
            <person name="Uchima C.A."/>
            <person name="Anderluh G."/>
            <person name="Asadollahi M."/>
            <person name="Askin M."/>
            <person name="Barry K."/>
            <person name="Battaglia E."/>
            <person name="Bayram O."/>
            <person name="Benocci T."/>
            <person name="Braus-Stromeyer S.A."/>
            <person name="Caldana C."/>
            <person name="Canovas D."/>
            <person name="Cerqueira G.C."/>
            <person name="Chen F."/>
            <person name="Chen W."/>
            <person name="Choi C."/>
            <person name="Clum A."/>
            <person name="Dos Santos R.A."/>
            <person name="Damasio A.R."/>
            <person name="Diallinas G."/>
            <person name="Emri T."/>
            <person name="Fekete E."/>
            <person name="Flipphi M."/>
            <person name="Freyberg S."/>
            <person name="Gallo A."/>
            <person name="Gournas C."/>
            <person name="Habgood R."/>
            <person name="Hainaut M."/>
            <person name="Harispe M.L."/>
            <person name="Henrissat B."/>
            <person name="Hilden K.S."/>
            <person name="Hope R."/>
            <person name="Hossain A."/>
            <person name="Karabika E."/>
            <person name="Karaffa L."/>
            <person name="Karanyi Z."/>
            <person name="Krasevec N."/>
            <person name="Kuo A."/>
            <person name="Kusch H."/>
            <person name="LaButti K."/>
            <person name="Lagendijk E.L."/>
            <person name="Lapidus A."/>
            <person name="Levasseur A."/>
            <person name="Lindquist E."/>
            <person name="Lipzen A."/>
            <person name="Logrieco A.F."/>
            <person name="MacCabe A."/>
            <person name="Maekelae M.R."/>
            <person name="Malavazi I."/>
            <person name="Melin P."/>
            <person name="Meyer V."/>
            <person name="Mielnichuk N."/>
            <person name="Miskei M."/>
            <person name="Molnar A.P."/>
            <person name="Mule G."/>
            <person name="Ngan C.Y."/>
            <person name="Orejas M."/>
            <person name="Orosz E."/>
            <person name="Ouedraogo J.P."/>
            <person name="Overkamp K.M."/>
            <person name="Park H.-S."/>
            <person name="Perrone G."/>
            <person name="Piumi F."/>
            <person name="Punt P.J."/>
            <person name="Ram A.F."/>
            <person name="Ramon A."/>
            <person name="Rauscher S."/>
            <person name="Record E."/>
            <person name="Riano-Pachon D.M."/>
            <person name="Robert V."/>
            <person name="Roehrig J."/>
            <person name="Ruller R."/>
            <person name="Salamov A."/>
            <person name="Salih N.S."/>
            <person name="Samson R.A."/>
            <person name="Sandor E."/>
            <person name="Sanguinetti M."/>
            <person name="Schuetze T."/>
            <person name="Sepcic K."/>
            <person name="Shelest E."/>
            <person name="Sherlock G."/>
            <person name="Sophianopoulou V."/>
            <person name="Squina F.M."/>
            <person name="Sun H."/>
            <person name="Susca A."/>
            <person name="Todd R.B."/>
            <person name="Tsang A."/>
            <person name="Unkles S.E."/>
            <person name="van de Wiele N."/>
            <person name="van Rossen-Uffink D."/>
            <person name="Oliveira J.V."/>
            <person name="Vesth T.C."/>
            <person name="Visser J."/>
            <person name="Yu J.-H."/>
            <person name="Zhou M."/>
            <person name="Andersen M.R."/>
            <person name="Archer D.B."/>
            <person name="Baker S.E."/>
            <person name="Benoit I."/>
            <person name="Brakhage A.A."/>
            <person name="Braus G.H."/>
            <person name="Fischer R."/>
            <person name="Frisvad J.C."/>
            <person name="Goldman G.H."/>
            <person name="Houbraken J."/>
            <person name="Oakley B."/>
            <person name="Pocsi I."/>
            <person name="Scazzocchio C."/>
            <person name="Seiboth B."/>
            <person name="vanKuyk P.A."/>
            <person name="Wortman J."/>
            <person name="Dyer P.S."/>
            <person name="Grigoriev I.V."/>
        </authorList>
    </citation>
    <scope>NUCLEOTIDE SEQUENCE [LARGE SCALE GENOMIC DNA]</scope>
    <source>
        <strain evidence="2">CBS 593.65</strain>
    </source>
</reference>
<sequence length="163" mass="18628">MPRRQVLPVANYHTQLTALLARFGLQRNTTFTSFSALSLKRVTILQGILNSLLHRSHHVHDYDYQIAPATQQEISSLINHCIRQSIEICVSTLFSTFGFIHHDANLFLLDAYAIEQFHDMLRPLMDEININRDIIPHTISAYLQALWEGCLDILDTGVEIPTC</sequence>
<dbReference type="AlphaFoldDB" id="A0A1L9TCB9"/>
<accession>A0A1L9TCB9</accession>
<organism evidence="1 2">
    <name type="scientific">Aspergillus sydowii CBS 593.65</name>
    <dbReference type="NCBI Taxonomy" id="1036612"/>
    <lineage>
        <taxon>Eukaryota</taxon>
        <taxon>Fungi</taxon>
        <taxon>Dikarya</taxon>
        <taxon>Ascomycota</taxon>
        <taxon>Pezizomycotina</taxon>
        <taxon>Eurotiomycetes</taxon>
        <taxon>Eurotiomycetidae</taxon>
        <taxon>Eurotiales</taxon>
        <taxon>Aspergillaceae</taxon>
        <taxon>Aspergillus</taxon>
        <taxon>Aspergillus subgen. Nidulantes</taxon>
    </lineage>
</organism>
<feature type="non-terminal residue" evidence="1">
    <location>
        <position position="163"/>
    </location>
</feature>
<dbReference type="RefSeq" id="XP_040700884.1">
    <property type="nucleotide sequence ID" value="XM_040847414.1"/>
</dbReference>
<proteinExistence type="predicted"/>
<dbReference type="Proteomes" id="UP000184356">
    <property type="component" value="Unassembled WGS sequence"/>
</dbReference>
<evidence type="ECO:0000313" key="1">
    <source>
        <dbReference type="EMBL" id="OJJ57078.1"/>
    </source>
</evidence>
<keyword evidence="2" id="KW-1185">Reference proteome</keyword>
<dbReference type="VEuPathDB" id="FungiDB:ASPSYDRAFT_47376"/>
<evidence type="ECO:0000313" key="2">
    <source>
        <dbReference type="Proteomes" id="UP000184356"/>
    </source>
</evidence>